<evidence type="ECO:0000256" key="1">
    <source>
        <dbReference type="SAM" id="MobiDB-lite"/>
    </source>
</evidence>
<dbReference type="Proteomes" id="UP001165121">
    <property type="component" value="Unassembled WGS sequence"/>
</dbReference>
<keyword evidence="3" id="KW-1185">Reference proteome</keyword>
<dbReference type="AlphaFoldDB" id="A0A9W7CYC8"/>
<sequence>MRSKKYSIKQLRVQLHTRKKTYGSTLTGFSKCFFSTKRRVTPVHSVRPSATPARSGVIPDGDAGCGWRSACKLGGRRQSYDGGNGGGGGGGATAARGTGGESGGGRAGGGQVAGGGAGAVQVAHGGGDDCAGTSSAH</sequence>
<name>A0A9W7CYC8_9STRA</name>
<protein>
    <submittedName>
        <fullName evidence="2">Unnamed protein product</fullName>
    </submittedName>
</protein>
<feature type="compositionally biased region" description="Gly residues" evidence="1">
    <location>
        <begin position="82"/>
        <end position="129"/>
    </location>
</feature>
<reference evidence="2" key="1">
    <citation type="submission" date="2023-04" db="EMBL/GenBank/DDBJ databases">
        <title>Phytophthora fragariaefolia NBRC 109709.</title>
        <authorList>
            <person name="Ichikawa N."/>
            <person name="Sato H."/>
            <person name="Tonouchi N."/>
        </authorList>
    </citation>
    <scope>NUCLEOTIDE SEQUENCE</scope>
    <source>
        <strain evidence="2">NBRC 109709</strain>
    </source>
</reference>
<gene>
    <name evidence="2" type="ORF">Pfra01_001632200</name>
</gene>
<organism evidence="2 3">
    <name type="scientific">Phytophthora fragariaefolia</name>
    <dbReference type="NCBI Taxonomy" id="1490495"/>
    <lineage>
        <taxon>Eukaryota</taxon>
        <taxon>Sar</taxon>
        <taxon>Stramenopiles</taxon>
        <taxon>Oomycota</taxon>
        <taxon>Peronosporomycetes</taxon>
        <taxon>Peronosporales</taxon>
        <taxon>Peronosporaceae</taxon>
        <taxon>Phytophthora</taxon>
    </lineage>
</organism>
<comment type="caution">
    <text evidence="2">The sequence shown here is derived from an EMBL/GenBank/DDBJ whole genome shotgun (WGS) entry which is preliminary data.</text>
</comment>
<accession>A0A9W7CYC8</accession>
<dbReference type="EMBL" id="BSXT01001826">
    <property type="protein sequence ID" value="GMF45504.1"/>
    <property type="molecule type" value="Genomic_DNA"/>
</dbReference>
<proteinExistence type="predicted"/>
<evidence type="ECO:0000313" key="3">
    <source>
        <dbReference type="Proteomes" id="UP001165121"/>
    </source>
</evidence>
<feature type="region of interest" description="Disordered" evidence="1">
    <location>
        <begin position="76"/>
        <end position="137"/>
    </location>
</feature>
<evidence type="ECO:0000313" key="2">
    <source>
        <dbReference type="EMBL" id="GMF45504.1"/>
    </source>
</evidence>